<dbReference type="InterPro" id="IPR026838">
    <property type="entry name" value="YheC/D"/>
</dbReference>
<dbReference type="EMBL" id="RYZZ01000007">
    <property type="protein sequence ID" value="RUQ29942.1"/>
    <property type="molecule type" value="Genomic_DNA"/>
</dbReference>
<proteinExistence type="predicted"/>
<dbReference type="GO" id="GO:0016879">
    <property type="term" value="F:ligase activity, forming carbon-nitrogen bonds"/>
    <property type="evidence" value="ECO:0007669"/>
    <property type="project" value="TreeGrafter"/>
</dbReference>
<evidence type="ECO:0000313" key="4">
    <source>
        <dbReference type="Proteomes" id="UP000267430"/>
    </source>
</evidence>
<dbReference type="OrthoDB" id="7869153at2"/>
<keyword evidence="1" id="KW-0547">Nucleotide-binding</keyword>
<keyword evidence="1" id="KW-0067">ATP-binding</keyword>
<dbReference type="GO" id="GO:0005524">
    <property type="term" value="F:ATP binding"/>
    <property type="evidence" value="ECO:0007669"/>
    <property type="project" value="UniProtKB-UniRule"/>
</dbReference>
<gene>
    <name evidence="3" type="ORF">ELQ35_06175</name>
</gene>
<dbReference type="SUPFAM" id="SSF56059">
    <property type="entry name" value="Glutathione synthetase ATP-binding domain-like"/>
    <property type="match status" value="1"/>
</dbReference>
<dbReference type="Proteomes" id="UP000267430">
    <property type="component" value="Unassembled WGS sequence"/>
</dbReference>
<dbReference type="PROSITE" id="PS50975">
    <property type="entry name" value="ATP_GRASP"/>
    <property type="match status" value="1"/>
</dbReference>
<reference evidence="3 4" key="1">
    <citation type="submission" date="2018-12" db="EMBL/GenBank/DDBJ databases">
        <title>Bacillus chawlae sp. nov., Bacillus glennii sp. nov., and Bacillus saganii sp. nov. Isolated from the Vehicle Assembly Building at Kennedy Space Center where the Viking Spacecraft were Assembled.</title>
        <authorList>
            <person name="Seuylemezian A."/>
            <person name="Vaishampayan P."/>
        </authorList>
    </citation>
    <scope>NUCLEOTIDE SEQUENCE [LARGE SCALE GENOMIC DNA]</scope>
    <source>
        <strain evidence="3 4">L5</strain>
    </source>
</reference>
<accession>A0A3S0W0H2</accession>
<name>A0A3S0W0H2_9BACI</name>
<evidence type="ECO:0000256" key="1">
    <source>
        <dbReference type="PROSITE-ProRule" id="PRU00409"/>
    </source>
</evidence>
<dbReference type="AlphaFoldDB" id="A0A3S0W0H2"/>
<evidence type="ECO:0000313" key="3">
    <source>
        <dbReference type="EMBL" id="RUQ29942.1"/>
    </source>
</evidence>
<dbReference type="GO" id="GO:0005737">
    <property type="term" value="C:cytoplasm"/>
    <property type="evidence" value="ECO:0007669"/>
    <property type="project" value="TreeGrafter"/>
</dbReference>
<dbReference type="PANTHER" id="PTHR21621:SF0">
    <property type="entry name" value="BETA-CITRYLGLUTAMATE SYNTHASE B-RELATED"/>
    <property type="match status" value="1"/>
</dbReference>
<comment type="caution">
    <text evidence="3">The sequence shown here is derived from an EMBL/GenBank/DDBJ whole genome shotgun (WGS) entry which is preliminary data.</text>
</comment>
<keyword evidence="4" id="KW-1185">Reference proteome</keyword>
<dbReference type="Gene3D" id="3.30.470.20">
    <property type="entry name" value="ATP-grasp fold, B domain"/>
    <property type="match status" value="1"/>
</dbReference>
<dbReference type="InterPro" id="IPR011761">
    <property type="entry name" value="ATP-grasp"/>
</dbReference>
<dbReference type="GO" id="GO:0046872">
    <property type="term" value="F:metal ion binding"/>
    <property type="evidence" value="ECO:0007669"/>
    <property type="project" value="InterPro"/>
</dbReference>
<feature type="domain" description="ATP-grasp" evidence="2">
    <location>
        <begin position="216"/>
        <end position="453"/>
    </location>
</feature>
<protein>
    <submittedName>
        <fullName evidence="3">YheC/YheD family protein</fullName>
    </submittedName>
</protein>
<sequence length="460" mass="52557">MTMKVLYDKVMITFKGFDPEKTHVIQIEQSLFARWDVTINERITLIAGSNQASLLVRPFSAKKPMIQISRHISHQLSLPILPFPVQITYNKEKRELRIGPFLSVLTDHPIEKMNGTFGTMETFLQEMKTLCEQKGFPFYVHKLQAAKDAGHVEGYWNVNEGWEHRSLPLPDVVYNRIHSRAQEKSAAFQDYLNELHALNIPIFNGGFLSKKEVHEILADKEELLPFLPDTIPLNKEEDFSAFIEKHHVVYVKPSFGSQGKNICKLTETAEGWVLEHSKDIKDTYLFATVTELFAVLKRTIKHRSFIVQKGIPLLEFDHKKIDFRILLNKSKNQSWKITSLVARIGNAGHIVSNLSRGGEMKNAADFLKSAFTENEALTLYKEISKLALQTANCVIEQRADLFGELGIDIALDTNKQPWIIEVNSKPSKAFQGSYEKFRPSVKSIIEYMHSLYDGGKPTRP</sequence>
<dbReference type="Pfam" id="PF14398">
    <property type="entry name" value="ATPgrasp_YheCD"/>
    <property type="match status" value="1"/>
</dbReference>
<dbReference type="PANTHER" id="PTHR21621">
    <property type="entry name" value="RIBOSOMAL PROTEIN S6 MODIFICATION PROTEIN"/>
    <property type="match status" value="1"/>
</dbReference>
<organism evidence="3 4">
    <name type="scientific">Peribacillus cavernae</name>
    <dbReference type="NCBI Taxonomy" id="1674310"/>
    <lineage>
        <taxon>Bacteria</taxon>
        <taxon>Bacillati</taxon>
        <taxon>Bacillota</taxon>
        <taxon>Bacilli</taxon>
        <taxon>Bacillales</taxon>
        <taxon>Bacillaceae</taxon>
        <taxon>Peribacillus</taxon>
    </lineage>
</organism>
<evidence type="ECO:0000259" key="2">
    <source>
        <dbReference type="PROSITE" id="PS50975"/>
    </source>
</evidence>